<keyword evidence="1" id="KW-0732">Signal</keyword>
<evidence type="ECO:0000313" key="2">
    <source>
        <dbReference type="EMBL" id="VUZ38761.1"/>
    </source>
</evidence>
<name>A0A564XUP2_HYMDI</name>
<dbReference type="AlphaFoldDB" id="A0A564XUP2"/>
<organism evidence="2 3">
    <name type="scientific">Hymenolepis diminuta</name>
    <name type="common">Rat tapeworm</name>
    <dbReference type="NCBI Taxonomy" id="6216"/>
    <lineage>
        <taxon>Eukaryota</taxon>
        <taxon>Metazoa</taxon>
        <taxon>Spiralia</taxon>
        <taxon>Lophotrochozoa</taxon>
        <taxon>Platyhelminthes</taxon>
        <taxon>Cestoda</taxon>
        <taxon>Eucestoda</taxon>
        <taxon>Cyclophyllidea</taxon>
        <taxon>Hymenolepididae</taxon>
        <taxon>Hymenolepis</taxon>
    </lineage>
</organism>
<feature type="signal peptide" evidence="1">
    <location>
        <begin position="1"/>
        <end position="17"/>
    </location>
</feature>
<keyword evidence="3" id="KW-1185">Reference proteome</keyword>
<protein>
    <recommendedName>
        <fullName evidence="4">DUF5727 domain-containing protein</fullName>
    </recommendedName>
</protein>
<dbReference type="Proteomes" id="UP000321570">
    <property type="component" value="Unassembled WGS sequence"/>
</dbReference>
<feature type="non-terminal residue" evidence="2">
    <location>
        <position position="83"/>
    </location>
</feature>
<dbReference type="EMBL" id="CABIJS010000007">
    <property type="protein sequence ID" value="VUZ38761.1"/>
    <property type="molecule type" value="Genomic_DNA"/>
</dbReference>
<feature type="chain" id="PRO_5021784604" description="DUF5727 domain-containing protein" evidence="1">
    <location>
        <begin position="18"/>
        <end position="83"/>
    </location>
</feature>
<accession>A0A564XUP2</accession>
<evidence type="ECO:0008006" key="4">
    <source>
        <dbReference type="Google" id="ProtNLM"/>
    </source>
</evidence>
<gene>
    <name evidence="2" type="ORF">WMSIL1_LOCUS179</name>
</gene>
<reference evidence="2 3" key="1">
    <citation type="submission" date="2019-07" db="EMBL/GenBank/DDBJ databases">
        <authorList>
            <person name="Jastrzebski P J."/>
            <person name="Paukszto L."/>
            <person name="Jastrzebski P J."/>
        </authorList>
    </citation>
    <scope>NUCLEOTIDE SEQUENCE [LARGE SCALE GENOMIC DNA]</scope>
    <source>
        <strain evidence="2 3">WMS-il1</strain>
    </source>
</reference>
<proteinExistence type="predicted"/>
<evidence type="ECO:0000313" key="3">
    <source>
        <dbReference type="Proteomes" id="UP000321570"/>
    </source>
</evidence>
<evidence type="ECO:0000256" key="1">
    <source>
        <dbReference type="SAM" id="SignalP"/>
    </source>
</evidence>
<sequence length="83" mass="9207">MIQLCFVLLCFFSSTFAESGEVLGSRVITNSSEKVGPMYFKLVDDPRMYLHKVGSEDYEELTFEDGECIVGGKIVGSPCDVLK</sequence>